<name>A0A5C0B5R7_9BURK</name>
<dbReference type="InterPro" id="IPR003961">
    <property type="entry name" value="FN3_dom"/>
</dbReference>
<keyword evidence="3" id="KW-0902">Two-component regulatory system</keyword>
<dbReference type="Pfam" id="PF07495">
    <property type="entry name" value="Y_Y_Y"/>
    <property type="match status" value="1"/>
</dbReference>
<dbReference type="InterPro" id="IPR015943">
    <property type="entry name" value="WD40/YVTN_repeat-like_dom_sf"/>
</dbReference>
<proteinExistence type="predicted"/>
<keyword evidence="5" id="KW-1133">Transmembrane helix</keyword>
<dbReference type="KEGG" id="pacr:FXN63_26570"/>
<dbReference type="SUPFAM" id="SSF63829">
    <property type="entry name" value="Calcium-dependent phosphotriesterase"/>
    <property type="match status" value="2"/>
</dbReference>
<dbReference type="InterPro" id="IPR036890">
    <property type="entry name" value="HATPase_C_sf"/>
</dbReference>
<feature type="domain" description="Signal transduction histidine kinase subgroup 3 dimerisation and phosphoacceptor" evidence="8">
    <location>
        <begin position="885"/>
        <end position="949"/>
    </location>
</feature>
<dbReference type="CDD" id="cd00063">
    <property type="entry name" value="FN3"/>
    <property type="match status" value="1"/>
</dbReference>
<feature type="domain" description="Two component regulator three Y" evidence="7">
    <location>
        <begin position="777"/>
        <end position="838"/>
    </location>
</feature>
<organism evidence="9 10">
    <name type="scientific">Pigmentiphaga aceris</name>
    <dbReference type="NCBI Taxonomy" id="1940612"/>
    <lineage>
        <taxon>Bacteria</taxon>
        <taxon>Pseudomonadati</taxon>
        <taxon>Pseudomonadota</taxon>
        <taxon>Betaproteobacteria</taxon>
        <taxon>Burkholderiales</taxon>
        <taxon>Alcaligenaceae</taxon>
        <taxon>Pigmentiphaga</taxon>
    </lineage>
</organism>
<dbReference type="Gene3D" id="1.20.5.1930">
    <property type="match status" value="1"/>
</dbReference>
<accession>A0A5C0B5R7</accession>
<dbReference type="Pfam" id="PF02518">
    <property type="entry name" value="HATPase_c"/>
    <property type="match status" value="1"/>
</dbReference>
<dbReference type="PANTHER" id="PTHR24421:SF62">
    <property type="entry name" value="SENSORY TRANSDUCTION HISTIDINE KINASE"/>
    <property type="match status" value="1"/>
</dbReference>
<dbReference type="AlphaFoldDB" id="A0A5C0B5R7"/>
<reference evidence="9 10" key="1">
    <citation type="submission" date="2019-08" db="EMBL/GenBank/DDBJ databases">
        <title>Amphibian skin-associated Pigmentiphaga: genome sequence and occurrence across geography and hosts.</title>
        <authorList>
            <person name="Bletz M.C."/>
            <person name="Bunk B."/>
            <person name="Sproeer C."/>
            <person name="Biwer P."/>
            <person name="Reiter S."/>
            <person name="Rabemananjara F.C.E."/>
            <person name="Schulz S."/>
            <person name="Overmann J."/>
            <person name="Vences M."/>
        </authorList>
    </citation>
    <scope>NUCLEOTIDE SEQUENCE [LARGE SCALE GENOMIC DNA]</scope>
    <source>
        <strain evidence="9 10">Mada1488</strain>
    </source>
</reference>
<feature type="region of interest" description="Disordered" evidence="4">
    <location>
        <begin position="609"/>
        <end position="644"/>
    </location>
</feature>
<dbReference type="InterPro" id="IPR003594">
    <property type="entry name" value="HATPase_dom"/>
</dbReference>
<evidence type="ECO:0000256" key="5">
    <source>
        <dbReference type="SAM" id="Phobius"/>
    </source>
</evidence>
<feature type="region of interest" description="Disordered" evidence="4">
    <location>
        <begin position="315"/>
        <end position="341"/>
    </location>
</feature>
<dbReference type="Gene3D" id="3.30.565.10">
    <property type="entry name" value="Histidine kinase-like ATPase, C-terminal domain"/>
    <property type="match status" value="1"/>
</dbReference>
<feature type="compositionally biased region" description="Low complexity" evidence="4">
    <location>
        <begin position="613"/>
        <end position="644"/>
    </location>
</feature>
<evidence type="ECO:0000256" key="1">
    <source>
        <dbReference type="ARBA" id="ARBA00022679"/>
    </source>
</evidence>
<dbReference type="GO" id="GO:0016020">
    <property type="term" value="C:membrane"/>
    <property type="evidence" value="ECO:0007669"/>
    <property type="project" value="InterPro"/>
</dbReference>
<feature type="domain" description="Histidine kinase/HSP90-like ATPase" evidence="6">
    <location>
        <begin position="994"/>
        <end position="1084"/>
    </location>
</feature>
<evidence type="ECO:0000259" key="6">
    <source>
        <dbReference type="Pfam" id="PF02518"/>
    </source>
</evidence>
<dbReference type="OrthoDB" id="5384984at2"/>
<keyword evidence="5" id="KW-0812">Transmembrane</keyword>
<sequence length="1092" mass="118349">MPVSTGPTNNWAGSEATGARRATWRRRLLACASALLMLTAGSIAARDLDELEHRRWSGSDGGPSQVGALAQTADGYLWLGTNDSLFRFDGLRFVRYATPDGKAPGIVSSLLTVDDRLWVGLRAGGINVISRDAMQRHVTGAKPGAGSDSDVIAGLPAGAIYGMARDRDGTVWAAADDGLAGFDGTRWQRMAGAQNFPGKHARAVFVDRDGILWAANESQLFYRPPGTASFIDAGMNIDWASHIAQAPDGAIWISERYGTDLHRVMLVDGKISRATHAIASSANGLLFDRRGALWISTLGNGLLYVGDPAADKLAVDNPDVDLPSDPSSNPSSTTPHLPTPRTFTVREGLSGNHLWPLLEDREGNVWVGSNAGIDRFHPRELMPGGFPADALNVALVAGDDGSLWAGTSNRPAMRMVGDRIDTMQMPAPVTSAMRDADGSIWMAGPAGIWQTQGDRQVRVAGLPAAATPGSSVRAMARDHQGGLWVSINRLGLFELRDGIWRAMPPPSMRGSQIMPVAASADAQGRLWFGYRDNLLVMRDAQGERRWGDADGMRIGHITAITHQGTRTWVGGQHGAGYIEDDRFHPLPLPDNDLFDNIYAIIAVPGTAAASQETASRTTASRKTASPEPASDGAASTSTSDTSTAARNDAPELWIHAKAGIFQLSAIEIAQVFADSRHTIRYRAHDLMGGLANDPYQVLPLPTAVRADDGRIWFSTSNGVVWLDPAQQPVSKDMVPQVTIESVSADGELLPAAASGAPLLLATDTKRLMFDYTALSLSAPESLSFRYRLDGYDTTWQDVGRQRQAVYTGLNAGNYRFRVIAVNGDGVPSEQEATTAFTIPPVFYRRPLFYVPAAALVVFMLWLLYRVKLRRSADALRVRLEARHHERERIARELHDTLLQGVQGVMLHFQAVVNMLPPNLQARQRMEDALDRADIVLSEGRDRVRDLRSPVRGPAALDDALQALGAQLAQNSTTAFSLAVRGDPILLHPVVCDEAYRIGHEALVNAFAHAQARQVVVEIDYGTMMFTLGIRDDGRGIDARYLTPYGRPDHWGLRGMHERARESGGTLQISSQPDAGSDVRLRVKATLAYRSQA</sequence>
<dbReference type="InterPro" id="IPR013783">
    <property type="entry name" value="Ig-like_fold"/>
</dbReference>
<dbReference type="InterPro" id="IPR011123">
    <property type="entry name" value="Y_Y_Y"/>
</dbReference>
<dbReference type="Proteomes" id="UP000325161">
    <property type="component" value="Chromosome"/>
</dbReference>
<feature type="transmembrane region" description="Helical" evidence="5">
    <location>
        <begin position="847"/>
        <end position="866"/>
    </location>
</feature>
<dbReference type="SUPFAM" id="SSF101898">
    <property type="entry name" value="NHL repeat"/>
    <property type="match status" value="1"/>
</dbReference>
<dbReference type="EMBL" id="CP043046">
    <property type="protein sequence ID" value="QEI09013.1"/>
    <property type="molecule type" value="Genomic_DNA"/>
</dbReference>
<dbReference type="Gene3D" id="2.60.40.10">
    <property type="entry name" value="Immunoglobulins"/>
    <property type="match status" value="1"/>
</dbReference>
<evidence type="ECO:0000313" key="9">
    <source>
        <dbReference type="EMBL" id="QEI09013.1"/>
    </source>
</evidence>
<evidence type="ECO:0000259" key="8">
    <source>
        <dbReference type="Pfam" id="PF07730"/>
    </source>
</evidence>
<dbReference type="Gene3D" id="2.130.10.10">
    <property type="entry name" value="YVTN repeat-like/Quinoprotein amine dehydrogenase"/>
    <property type="match status" value="2"/>
</dbReference>
<protein>
    <submittedName>
        <fullName evidence="9">Histidine kinase</fullName>
    </submittedName>
</protein>
<evidence type="ECO:0000313" key="10">
    <source>
        <dbReference type="Proteomes" id="UP000325161"/>
    </source>
</evidence>
<evidence type="ECO:0000259" key="7">
    <source>
        <dbReference type="Pfam" id="PF07495"/>
    </source>
</evidence>
<keyword evidence="5" id="KW-0472">Membrane</keyword>
<dbReference type="CDD" id="cd16917">
    <property type="entry name" value="HATPase_UhpB-NarQ-NarX-like"/>
    <property type="match status" value="1"/>
</dbReference>
<dbReference type="PANTHER" id="PTHR24421">
    <property type="entry name" value="NITRATE/NITRITE SENSOR PROTEIN NARX-RELATED"/>
    <property type="match status" value="1"/>
</dbReference>
<feature type="compositionally biased region" description="Low complexity" evidence="4">
    <location>
        <begin position="315"/>
        <end position="340"/>
    </location>
</feature>
<dbReference type="RefSeq" id="WP_148818719.1">
    <property type="nucleotide sequence ID" value="NZ_CP043046.1"/>
</dbReference>
<keyword evidence="2 9" id="KW-0418">Kinase</keyword>
<dbReference type="GO" id="GO:0046983">
    <property type="term" value="F:protein dimerization activity"/>
    <property type="evidence" value="ECO:0007669"/>
    <property type="project" value="InterPro"/>
</dbReference>
<dbReference type="SUPFAM" id="SSF55874">
    <property type="entry name" value="ATPase domain of HSP90 chaperone/DNA topoisomerase II/histidine kinase"/>
    <property type="match status" value="1"/>
</dbReference>
<dbReference type="Pfam" id="PF07730">
    <property type="entry name" value="HisKA_3"/>
    <property type="match status" value="1"/>
</dbReference>
<gene>
    <name evidence="9" type="ORF">FXN63_26570</name>
</gene>
<dbReference type="InterPro" id="IPR011712">
    <property type="entry name" value="Sig_transdc_His_kin_sub3_dim/P"/>
</dbReference>
<evidence type="ECO:0000256" key="3">
    <source>
        <dbReference type="ARBA" id="ARBA00023012"/>
    </source>
</evidence>
<dbReference type="GO" id="GO:0000155">
    <property type="term" value="F:phosphorelay sensor kinase activity"/>
    <property type="evidence" value="ECO:0007669"/>
    <property type="project" value="InterPro"/>
</dbReference>
<evidence type="ECO:0000256" key="2">
    <source>
        <dbReference type="ARBA" id="ARBA00022777"/>
    </source>
</evidence>
<keyword evidence="10" id="KW-1185">Reference proteome</keyword>
<keyword evidence="1" id="KW-0808">Transferase</keyword>
<dbReference type="InterPro" id="IPR050482">
    <property type="entry name" value="Sensor_HK_TwoCompSys"/>
</dbReference>
<evidence type="ECO:0000256" key="4">
    <source>
        <dbReference type="SAM" id="MobiDB-lite"/>
    </source>
</evidence>